<dbReference type="InterPro" id="IPR037126">
    <property type="entry name" value="PdaC/RsiV-like_sf"/>
</dbReference>
<proteinExistence type="predicted"/>
<dbReference type="Pfam" id="PF11738">
    <property type="entry name" value="DUF3298"/>
    <property type="match status" value="1"/>
</dbReference>
<feature type="chain" id="PRO_5038438864" evidence="2">
    <location>
        <begin position="24"/>
        <end position="559"/>
    </location>
</feature>
<organism evidence="4 5">
    <name type="scientific">Candidatus Lachnoclostridium stercoripullorum</name>
    <dbReference type="NCBI Taxonomy" id="2838635"/>
    <lineage>
        <taxon>Bacteria</taxon>
        <taxon>Bacillati</taxon>
        <taxon>Bacillota</taxon>
        <taxon>Clostridia</taxon>
        <taxon>Lachnospirales</taxon>
        <taxon>Lachnospiraceae</taxon>
    </lineage>
</organism>
<reference evidence="4" key="2">
    <citation type="submission" date="2021-04" db="EMBL/GenBank/DDBJ databases">
        <authorList>
            <person name="Gilroy R."/>
        </authorList>
    </citation>
    <scope>NUCLEOTIDE SEQUENCE</scope>
    <source>
        <strain evidence="4">ChiGjej4B4-12881</strain>
    </source>
</reference>
<sequence length="559" mass="61901">MRRGYEKVCMAAAVLAMSLSLSACGMDSLVDALGTSGKSQETAGETQEATVEFQGAAAESQEASGETQEAPEESQGAAPDSQEVPERGENAPLHPLVQEQYLSDYDDSFRQLAYTEYASVGIRCADEKYAPLEAVLDRYNQDRKAEAERIHGELLEAAKADSEMSEHFYRYENVDSVDILRADEQVFSFVRENYDYMGGAHGETSFFCANLDAETGEELRLSDVISHEDAFWKYVEDELAKEYASQDLLLPGWEEQVQRRAADSEGGGPFVLSQSGVRVIFVPYELGPYALGAVTVEVPYQASEVGFNDVYVPDEGQSVWKLDPYEELDLDVDGDGREETIRYEEQTAGDGLWTSYVLTISSGEKTVRTVSAQGECDYGITRGYVMAKPAGGFVFYAECRSDNDWRYLSAIDLTELWTGNEEITPAMYYDAFYDHVPVSAESFYVSTRGYLLSTVSISREHCVGQDGLPTPLQEDYEFDSFAPTVKRDVPGIDPDSAQARTIPAGSQVEAVSTDEESYVIFRMTDSGELVKVEIDGAEWPHTIDGVDIQEYFEGLIFAG</sequence>
<feature type="region of interest" description="Disordered" evidence="1">
    <location>
        <begin position="39"/>
        <end position="89"/>
    </location>
</feature>
<dbReference type="InterPro" id="IPR021729">
    <property type="entry name" value="DUF3298"/>
</dbReference>
<feature type="domain" description="DUF3298" evidence="3">
    <location>
        <begin position="228"/>
        <end position="301"/>
    </location>
</feature>
<dbReference type="AlphaFoldDB" id="A0A9D1W4M5"/>
<name>A0A9D1W4M5_9FIRM</name>
<keyword evidence="2" id="KW-0732">Signal</keyword>
<feature type="signal peptide" evidence="2">
    <location>
        <begin position="1"/>
        <end position="23"/>
    </location>
</feature>
<feature type="compositionally biased region" description="Polar residues" evidence="1">
    <location>
        <begin position="39"/>
        <end position="49"/>
    </location>
</feature>
<dbReference type="Gene3D" id="3.90.640.20">
    <property type="entry name" value="Heat-shock cognate protein, ATPase"/>
    <property type="match status" value="1"/>
</dbReference>
<evidence type="ECO:0000259" key="3">
    <source>
        <dbReference type="Pfam" id="PF11738"/>
    </source>
</evidence>
<dbReference type="Gene3D" id="3.30.565.40">
    <property type="entry name" value="Fervidobacterium nodosum Rt17-B1 like"/>
    <property type="match status" value="1"/>
</dbReference>
<gene>
    <name evidence="4" type="ORF">IAA28_02970</name>
</gene>
<dbReference type="Proteomes" id="UP000886780">
    <property type="component" value="Unassembled WGS sequence"/>
</dbReference>
<protein>
    <submittedName>
        <fullName evidence="4">DUF3298 and DUF4163 domain-containing protein</fullName>
    </submittedName>
</protein>
<dbReference type="EMBL" id="DXEU01000053">
    <property type="protein sequence ID" value="HIX51752.1"/>
    <property type="molecule type" value="Genomic_DNA"/>
</dbReference>
<feature type="compositionally biased region" description="Low complexity" evidence="1">
    <location>
        <begin position="52"/>
        <end position="68"/>
    </location>
</feature>
<evidence type="ECO:0000313" key="4">
    <source>
        <dbReference type="EMBL" id="HIX51752.1"/>
    </source>
</evidence>
<accession>A0A9D1W4M5</accession>
<evidence type="ECO:0000313" key="5">
    <source>
        <dbReference type="Proteomes" id="UP000886780"/>
    </source>
</evidence>
<evidence type="ECO:0000256" key="2">
    <source>
        <dbReference type="SAM" id="SignalP"/>
    </source>
</evidence>
<dbReference type="PROSITE" id="PS51257">
    <property type="entry name" value="PROKAR_LIPOPROTEIN"/>
    <property type="match status" value="1"/>
</dbReference>
<comment type="caution">
    <text evidence="4">The sequence shown here is derived from an EMBL/GenBank/DDBJ whole genome shotgun (WGS) entry which is preliminary data.</text>
</comment>
<evidence type="ECO:0000256" key="1">
    <source>
        <dbReference type="SAM" id="MobiDB-lite"/>
    </source>
</evidence>
<reference evidence="4" key="1">
    <citation type="journal article" date="2021" name="PeerJ">
        <title>Extensive microbial diversity within the chicken gut microbiome revealed by metagenomics and culture.</title>
        <authorList>
            <person name="Gilroy R."/>
            <person name="Ravi A."/>
            <person name="Getino M."/>
            <person name="Pursley I."/>
            <person name="Horton D.L."/>
            <person name="Alikhan N.F."/>
            <person name="Baker D."/>
            <person name="Gharbi K."/>
            <person name="Hall N."/>
            <person name="Watson M."/>
            <person name="Adriaenssens E.M."/>
            <person name="Foster-Nyarko E."/>
            <person name="Jarju S."/>
            <person name="Secka A."/>
            <person name="Antonio M."/>
            <person name="Oren A."/>
            <person name="Chaudhuri R.R."/>
            <person name="La Ragione R."/>
            <person name="Hildebrand F."/>
            <person name="Pallen M.J."/>
        </authorList>
    </citation>
    <scope>NUCLEOTIDE SEQUENCE</scope>
    <source>
        <strain evidence="4">ChiGjej4B4-12881</strain>
    </source>
</reference>